<organism evidence="2 3">
    <name type="scientific">Rhizophagus irregularis</name>
    <dbReference type="NCBI Taxonomy" id="588596"/>
    <lineage>
        <taxon>Eukaryota</taxon>
        <taxon>Fungi</taxon>
        <taxon>Fungi incertae sedis</taxon>
        <taxon>Mucoromycota</taxon>
        <taxon>Glomeromycotina</taxon>
        <taxon>Glomeromycetes</taxon>
        <taxon>Glomerales</taxon>
        <taxon>Glomeraceae</taxon>
        <taxon>Rhizophagus</taxon>
    </lineage>
</organism>
<feature type="compositionally biased region" description="Polar residues" evidence="1">
    <location>
        <begin position="1"/>
        <end position="19"/>
    </location>
</feature>
<feature type="compositionally biased region" description="Polar residues" evidence="1">
    <location>
        <begin position="424"/>
        <end position="461"/>
    </location>
</feature>
<dbReference type="VEuPathDB" id="FungiDB:RhiirFUN_007831"/>
<dbReference type="Proteomes" id="UP000233469">
    <property type="component" value="Unassembled WGS sequence"/>
</dbReference>
<feature type="compositionally biased region" description="Low complexity" evidence="1">
    <location>
        <begin position="171"/>
        <end position="190"/>
    </location>
</feature>
<name>A0A2N1NCC5_9GLOM</name>
<comment type="caution">
    <text evidence="2">The sequence shown here is derived from an EMBL/GenBank/DDBJ whole genome shotgun (WGS) entry which is preliminary data.</text>
</comment>
<feature type="compositionally biased region" description="Basic and acidic residues" evidence="1">
    <location>
        <begin position="35"/>
        <end position="49"/>
    </location>
</feature>
<evidence type="ECO:0000256" key="1">
    <source>
        <dbReference type="SAM" id="MobiDB-lite"/>
    </source>
</evidence>
<gene>
    <name evidence="2" type="ORF">RhiirC2_778277</name>
</gene>
<dbReference type="VEuPathDB" id="FungiDB:RhiirA1_461028"/>
<reference evidence="2 3" key="1">
    <citation type="submission" date="2016-04" db="EMBL/GenBank/DDBJ databases">
        <title>Genome analyses suggest a sexual origin of heterokaryosis in a supposedly ancient asexual fungus.</title>
        <authorList>
            <person name="Ropars J."/>
            <person name="Sedzielewska K."/>
            <person name="Noel J."/>
            <person name="Charron P."/>
            <person name="Farinelli L."/>
            <person name="Marton T."/>
            <person name="Kruger M."/>
            <person name="Pelin A."/>
            <person name="Brachmann A."/>
            <person name="Corradi N."/>
        </authorList>
    </citation>
    <scope>NUCLEOTIDE SEQUENCE [LARGE SCALE GENOMIC DNA]</scope>
    <source>
        <strain evidence="2 3">C2</strain>
    </source>
</reference>
<accession>A0A2N1NCC5</accession>
<sequence length="677" mass="77032">MIAETYKNNNKVSPSAQTTKKQKTTEDSPSPLSPKTDDNNMVIDDKNEMENPIPIDEQSNDFKSRTKPTYVVTGIPLNANVLDMLPLTNHLRARSIKFLPTKAASLHKVANIYCNTKDAEFELYNKFDTNFQGFQLHVFPAQGFILNNTCGYCGKCPHLQDNSTRYKPDNYGHNYHNHNNPNTSSNSYNHTKGFNPRPKKIPTGHLDNWDKPLQRANTSLSSTKVKQSVAQEPPNVDLINRINHLETIIKDISSEIGGLNIVQKQHKEDITLLKEQQQLNVMNMEKLNQQLNTINTTMIEQTTTISGVPKIVSFIKSMEQNGFFSQFNNYNNDQAYGTENYAYPPHNEFVDERLFNDEHNDSNSGYESSSTVKPMMYFQIQLIPHQDLQGGLMIDKTKNILQRLRNTVTNISFSFNLKSKKPTQKYQKNSDNFTNQKKDNNIINFSSSSSTNVRDPNNNISIIDEPSHQSGFLNYSEIISDYKQLVFATHNIKGGFQKKKDNIIAMMIEQHIDFLHICETNEHDNNFDISKSKAHIKYITPINNEFSNIFFIINNPNEHHNSTVNFQPIHPPSLTDQPNLNSLPNTSLIMKLFDDVRIVEDLQGISLTLSPFSHLEFFSDGFFEPTNSQVGHSMGYGWTTSNLTNVNITYNGSVKFFPSSTKAETMAILTALVVCPE</sequence>
<dbReference type="AlphaFoldDB" id="A0A2N1NCC5"/>
<feature type="region of interest" description="Disordered" evidence="1">
    <location>
        <begin position="170"/>
        <end position="194"/>
    </location>
</feature>
<protein>
    <submittedName>
        <fullName evidence="2">Uncharacterized protein</fullName>
    </submittedName>
</protein>
<evidence type="ECO:0000313" key="3">
    <source>
        <dbReference type="Proteomes" id="UP000233469"/>
    </source>
</evidence>
<dbReference type="VEuPathDB" id="FungiDB:FUN_015182"/>
<feature type="region of interest" description="Disordered" evidence="1">
    <location>
        <begin position="422"/>
        <end position="461"/>
    </location>
</feature>
<evidence type="ECO:0000313" key="2">
    <source>
        <dbReference type="EMBL" id="PKK71531.1"/>
    </source>
</evidence>
<dbReference type="EMBL" id="LLXL01000511">
    <property type="protein sequence ID" value="PKK71531.1"/>
    <property type="molecule type" value="Genomic_DNA"/>
</dbReference>
<reference evidence="2 3" key="2">
    <citation type="submission" date="2017-10" db="EMBL/GenBank/DDBJ databases">
        <title>Extensive intraspecific genome diversity in a model arbuscular mycorrhizal fungus.</title>
        <authorList>
            <person name="Chen E.C.H."/>
            <person name="Morin E."/>
            <person name="Baudet D."/>
            <person name="Noel J."/>
            <person name="Ndikumana S."/>
            <person name="Charron P."/>
            <person name="St-Onge C."/>
            <person name="Giorgi J."/>
            <person name="Grigoriev I.V."/>
            <person name="Roux C."/>
            <person name="Martin F.M."/>
            <person name="Corradi N."/>
        </authorList>
    </citation>
    <scope>NUCLEOTIDE SEQUENCE [LARGE SCALE GENOMIC DNA]</scope>
    <source>
        <strain evidence="2 3">C2</strain>
    </source>
</reference>
<proteinExistence type="predicted"/>
<feature type="region of interest" description="Disordered" evidence="1">
    <location>
        <begin position="1"/>
        <end position="61"/>
    </location>
</feature>
<dbReference type="VEuPathDB" id="FungiDB:RhiirA1_531465"/>